<evidence type="ECO:0000256" key="1">
    <source>
        <dbReference type="ARBA" id="ARBA00001968"/>
    </source>
</evidence>
<feature type="domain" description="Endoribonuclease YicC-like N-terminal" evidence="7">
    <location>
        <begin position="3"/>
        <end position="155"/>
    </location>
</feature>
<keyword evidence="6" id="KW-0175">Coiled coil</keyword>
<comment type="cofactor">
    <cofactor evidence="1">
        <name>a divalent metal cation</name>
        <dbReference type="ChEBI" id="CHEBI:60240"/>
    </cofactor>
</comment>
<keyword evidence="2" id="KW-0540">Nuclease</keyword>
<keyword evidence="10" id="KW-1185">Reference proteome</keyword>
<evidence type="ECO:0000256" key="5">
    <source>
        <dbReference type="ARBA" id="ARBA00035648"/>
    </source>
</evidence>
<dbReference type="InterPro" id="IPR013527">
    <property type="entry name" value="YicC-like_N"/>
</dbReference>
<feature type="coiled-coil region" evidence="6">
    <location>
        <begin position="176"/>
        <end position="203"/>
    </location>
</feature>
<dbReference type="RefSeq" id="WP_344800765.1">
    <property type="nucleotide sequence ID" value="NZ_BAABBN010000017.1"/>
</dbReference>
<dbReference type="Proteomes" id="UP001501565">
    <property type="component" value="Unassembled WGS sequence"/>
</dbReference>
<dbReference type="Pfam" id="PF03755">
    <property type="entry name" value="YicC-like_N"/>
    <property type="match status" value="1"/>
</dbReference>
<evidence type="ECO:0000256" key="3">
    <source>
        <dbReference type="ARBA" id="ARBA00022759"/>
    </source>
</evidence>
<dbReference type="InterPro" id="IPR005229">
    <property type="entry name" value="YicC/YloC-like"/>
</dbReference>
<comment type="caution">
    <text evidence="9">The sequence shown here is derived from an EMBL/GenBank/DDBJ whole genome shotgun (WGS) entry which is preliminary data.</text>
</comment>
<protein>
    <submittedName>
        <fullName evidence="9">YicC family protein</fullName>
    </submittedName>
</protein>
<dbReference type="Pfam" id="PF08340">
    <property type="entry name" value="YicC-like_C"/>
    <property type="match status" value="1"/>
</dbReference>
<organism evidence="9 10">
    <name type="scientific">Litoribacillus peritrichatus</name>
    <dbReference type="NCBI Taxonomy" id="718191"/>
    <lineage>
        <taxon>Bacteria</taxon>
        <taxon>Pseudomonadati</taxon>
        <taxon>Pseudomonadota</taxon>
        <taxon>Gammaproteobacteria</taxon>
        <taxon>Oceanospirillales</taxon>
        <taxon>Oceanospirillaceae</taxon>
        <taxon>Litoribacillus</taxon>
    </lineage>
</organism>
<proteinExistence type="inferred from homology"/>
<name>A0ABP7NDY7_9GAMM</name>
<feature type="domain" description="Endoribonuclease YicC-like C-terminal" evidence="8">
    <location>
        <begin position="171"/>
        <end position="288"/>
    </location>
</feature>
<dbReference type="EMBL" id="BAABBN010000017">
    <property type="protein sequence ID" value="GAA3942854.1"/>
    <property type="molecule type" value="Genomic_DNA"/>
</dbReference>
<dbReference type="NCBIfam" id="TIGR00255">
    <property type="entry name" value="YicC/YloC family endoribonuclease"/>
    <property type="match status" value="1"/>
</dbReference>
<evidence type="ECO:0000259" key="8">
    <source>
        <dbReference type="Pfam" id="PF08340"/>
    </source>
</evidence>
<reference evidence="10" key="1">
    <citation type="journal article" date="2019" name="Int. J. Syst. Evol. Microbiol.">
        <title>The Global Catalogue of Microorganisms (GCM) 10K type strain sequencing project: providing services to taxonomists for standard genome sequencing and annotation.</title>
        <authorList>
            <consortium name="The Broad Institute Genomics Platform"/>
            <consortium name="The Broad Institute Genome Sequencing Center for Infectious Disease"/>
            <person name="Wu L."/>
            <person name="Ma J."/>
        </authorList>
    </citation>
    <scope>NUCLEOTIDE SEQUENCE [LARGE SCALE GENOMIC DNA]</scope>
    <source>
        <strain evidence="10">JCM 17551</strain>
    </source>
</reference>
<sequence>MTRSMTAFARAEGTFDWGTIVWELRSVNHRYLEVYPKLSEGYRDLEQIVRETVRKKLNRGKVELQLKVQLSAEANAAIDVDMARAQEVVSALGKIGELLPKDGAISPATVLNWPGVQVLPEVDRKVILQDASGLLNKALDELLETRAREGGELKQFIESRLVSVSEITAQVREKLPEILEKQRQNLKDRLEELTAELDNQRIEQEIVILAQKADVDEEIDRMDAHVTEVARVLKQKGPIGRRLDFLMQEMNREANTLSSKSIVTETTKCAVELKVLIEQMREQIQNIE</sequence>
<dbReference type="PANTHER" id="PTHR30636">
    <property type="entry name" value="UPF0701 PROTEIN YICC"/>
    <property type="match status" value="1"/>
</dbReference>
<dbReference type="InterPro" id="IPR013551">
    <property type="entry name" value="YicC-like_C"/>
</dbReference>
<evidence type="ECO:0000313" key="9">
    <source>
        <dbReference type="EMBL" id="GAA3942854.1"/>
    </source>
</evidence>
<evidence type="ECO:0000256" key="4">
    <source>
        <dbReference type="ARBA" id="ARBA00022801"/>
    </source>
</evidence>
<evidence type="ECO:0000256" key="2">
    <source>
        <dbReference type="ARBA" id="ARBA00022722"/>
    </source>
</evidence>
<evidence type="ECO:0000256" key="6">
    <source>
        <dbReference type="SAM" id="Coils"/>
    </source>
</evidence>
<keyword evidence="3" id="KW-0255">Endonuclease</keyword>
<comment type="similarity">
    <text evidence="5">Belongs to the YicC/YloC family.</text>
</comment>
<accession>A0ABP7NDY7</accession>
<evidence type="ECO:0000313" key="10">
    <source>
        <dbReference type="Proteomes" id="UP001501565"/>
    </source>
</evidence>
<dbReference type="PANTHER" id="PTHR30636:SF3">
    <property type="entry name" value="UPF0701 PROTEIN YICC"/>
    <property type="match status" value="1"/>
</dbReference>
<gene>
    <name evidence="9" type="ORF">GCM10022277_43360</name>
</gene>
<evidence type="ECO:0000259" key="7">
    <source>
        <dbReference type="Pfam" id="PF03755"/>
    </source>
</evidence>
<keyword evidence="4" id="KW-0378">Hydrolase</keyword>